<comment type="caution">
    <text evidence="1">The sequence shown here is derived from an EMBL/GenBank/DDBJ whole genome shotgun (WGS) entry which is preliminary data.</text>
</comment>
<reference evidence="1 2" key="1">
    <citation type="submission" date="2010-12" db="EMBL/GenBank/DDBJ databases">
        <authorList>
            <person name="Muzny D."/>
            <person name="Qin X."/>
            <person name="Deng J."/>
            <person name="Jiang H."/>
            <person name="Liu Y."/>
            <person name="Qu J."/>
            <person name="Song X.-Z."/>
            <person name="Zhang L."/>
            <person name="Thornton R."/>
            <person name="Coyle M."/>
            <person name="Francisco L."/>
            <person name="Jackson L."/>
            <person name="Javaid M."/>
            <person name="Korchina V."/>
            <person name="Kovar C."/>
            <person name="Mata R."/>
            <person name="Mathew T."/>
            <person name="Ngo R."/>
            <person name="Nguyen L."/>
            <person name="Nguyen N."/>
            <person name="Okwuonu G."/>
            <person name="Ongeri F."/>
            <person name="Pham C."/>
            <person name="Simmons D."/>
            <person name="Wilczek-Boney K."/>
            <person name="Hale W."/>
            <person name="Jakkamsetti A."/>
            <person name="Pham P."/>
            <person name="Ruth R."/>
            <person name="San Lucas F."/>
            <person name="Warren J."/>
            <person name="Zhang J."/>
            <person name="Zhao Z."/>
            <person name="Zhou C."/>
            <person name="Zhu D."/>
            <person name="Lee S."/>
            <person name="Bess C."/>
            <person name="Blankenburg K."/>
            <person name="Forbes L."/>
            <person name="Fu Q."/>
            <person name="Gubbala S."/>
            <person name="Hirani K."/>
            <person name="Jayaseelan J.C."/>
            <person name="Lara F."/>
            <person name="Munidasa M."/>
            <person name="Palculict T."/>
            <person name="Patil S."/>
            <person name="Pu L.-L."/>
            <person name="Saada N."/>
            <person name="Tang L."/>
            <person name="Weissenberger G."/>
            <person name="Zhu Y."/>
            <person name="Hemphill L."/>
            <person name="Shang Y."/>
            <person name="Youmans B."/>
            <person name="Ayvaz T."/>
            <person name="Ross M."/>
            <person name="Santibanez J."/>
            <person name="Aqrawi P."/>
            <person name="Gross S."/>
            <person name="Joshi V."/>
            <person name="Fowler G."/>
            <person name="Nazareth L."/>
            <person name="Reid J."/>
            <person name="Worley K."/>
            <person name="Petrosino J."/>
            <person name="Highlander S."/>
            <person name="Gibbs R."/>
        </authorList>
    </citation>
    <scope>NUCLEOTIDE SEQUENCE [LARGE SCALE GENOMIC DNA]</scope>
    <source>
        <strain evidence="1 2">ATCC 23263</strain>
    </source>
</reference>
<sequence length="45" mass="5397">MDKLVKAVCLDNKCFRRFFCYNDFSNNEYDNGHRLMMGLRFNRGG</sequence>
<dbReference type="STRING" id="887929.HMP0721_1856"/>
<dbReference type="EMBL" id="AEQN01000023">
    <property type="protein sequence ID" value="EFV01117.1"/>
    <property type="molecule type" value="Genomic_DNA"/>
</dbReference>
<name>E6MIM1_9FIRM</name>
<organism evidence="1 2">
    <name type="scientific">Pseudoramibacter alactolyticus ATCC 23263</name>
    <dbReference type="NCBI Taxonomy" id="887929"/>
    <lineage>
        <taxon>Bacteria</taxon>
        <taxon>Bacillati</taxon>
        <taxon>Bacillota</taxon>
        <taxon>Clostridia</taxon>
        <taxon>Eubacteriales</taxon>
        <taxon>Eubacteriaceae</taxon>
        <taxon>Pseudoramibacter</taxon>
    </lineage>
</organism>
<dbReference type="HOGENOM" id="CLU_3204083_0_0_9"/>
<accession>E6MIM1</accession>
<keyword evidence="2" id="KW-1185">Reference proteome</keyword>
<dbReference type="Proteomes" id="UP000004754">
    <property type="component" value="Unassembled WGS sequence"/>
</dbReference>
<proteinExistence type="predicted"/>
<protein>
    <submittedName>
        <fullName evidence="1">Uncharacterized protein</fullName>
    </submittedName>
</protein>
<gene>
    <name evidence="1" type="ORF">HMP0721_1856</name>
</gene>
<evidence type="ECO:0000313" key="2">
    <source>
        <dbReference type="Proteomes" id="UP000004754"/>
    </source>
</evidence>
<evidence type="ECO:0000313" key="1">
    <source>
        <dbReference type="EMBL" id="EFV01117.1"/>
    </source>
</evidence>
<dbReference type="AlphaFoldDB" id="E6MIM1"/>